<feature type="binding site" evidence="7">
    <location>
        <begin position="13"/>
        <end position="18"/>
    </location>
    <ligand>
        <name>ATP</name>
        <dbReference type="ChEBI" id="CHEBI:30616"/>
    </ligand>
</feature>
<dbReference type="InterPro" id="IPR027417">
    <property type="entry name" value="P-loop_NTPase"/>
</dbReference>
<dbReference type="GO" id="GO:0005829">
    <property type="term" value="C:cytosol"/>
    <property type="evidence" value="ECO:0007669"/>
    <property type="project" value="TreeGrafter"/>
</dbReference>
<dbReference type="Pfam" id="PF01202">
    <property type="entry name" value="SKI"/>
    <property type="match status" value="1"/>
</dbReference>
<organism evidence="8 9">
    <name type="scientific">Butyricimonas faecihominis</name>
    <dbReference type="NCBI Taxonomy" id="1472416"/>
    <lineage>
        <taxon>Bacteria</taxon>
        <taxon>Pseudomonadati</taxon>
        <taxon>Bacteroidota</taxon>
        <taxon>Bacteroidia</taxon>
        <taxon>Bacteroidales</taxon>
        <taxon>Odoribacteraceae</taxon>
        <taxon>Butyricimonas</taxon>
    </lineage>
</organism>
<evidence type="ECO:0000256" key="4">
    <source>
        <dbReference type="ARBA" id="ARBA00022777"/>
    </source>
</evidence>
<dbReference type="CDD" id="cd00464">
    <property type="entry name" value="SK"/>
    <property type="match status" value="1"/>
</dbReference>
<keyword evidence="2 7" id="KW-0808">Transferase</keyword>
<name>A0A7W6HYC2_9BACT</name>
<feature type="binding site" evidence="7">
    <location>
        <position position="82"/>
    </location>
    <ligand>
        <name>substrate</name>
    </ligand>
</feature>
<dbReference type="InterPro" id="IPR000623">
    <property type="entry name" value="Shikimate_kinase/TSH1"/>
</dbReference>
<accession>A0A7W6HYC2</accession>
<dbReference type="PANTHER" id="PTHR21087:SF16">
    <property type="entry name" value="SHIKIMATE KINASE 1, CHLOROPLASTIC"/>
    <property type="match status" value="1"/>
</dbReference>
<comment type="similarity">
    <text evidence="7">Belongs to the shikimate kinase family.</text>
</comment>
<dbReference type="GO" id="GO:0009423">
    <property type="term" value="P:chorismate biosynthetic process"/>
    <property type="evidence" value="ECO:0007669"/>
    <property type="project" value="UniProtKB-UniRule"/>
</dbReference>
<comment type="subunit">
    <text evidence="7">Monomer.</text>
</comment>
<dbReference type="Proteomes" id="UP000546007">
    <property type="component" value="Unassembled WGS sequence"/>
</dbReference>
<proteinExistence type="inferred from homology"/>
<evidence type="ECO:0000256" key="7">
    <source>
        <dbReference type="HAMAP-Rule" id="MF_00109"/>
    </source>
</evidence>
<keyword evidence="6 7" id="KW-0057">Aromatic amino acid biosynthesis</keyword>
<dbReference type="PANTHER" id="PTHR21087">
    <property type="entry name" value="SHIKIMATE KINASE"/>
    <property type="match status" value="1"/>
</dbReference>
<reference evidence="8 9" key="1">
    <citation type="submission" date="2020-08" db="EMBL/GenBank/DDBJ databases">
        <title>Genomic Encyclopedia of Type Strains, Phase IV (KMG-IV): sequencing the most valuable type-strain genomes for metagenomic binning, comparative biology and taxonomic classification.</title>
        <authorList>
            <person name="Goeker M."/>
        </authorList>
    </citation>
    <scope>NUCLEOTIDE SEQUENCE [LARGE SCALE GENOMIC DNA]</scope>
    <source>
        <strain evidence="8 9">DSM 105721</strain>
    </source>
</reference>
<feature type="binding site" evidence="7">
    <location>
        <position position="143"/>
    </location>
    <ligand>
        <name>substrate</name>
    </ligand>
</feature>
<evidence type="ECO:0000256" key="6">
    <source>
        <dbReference type="ARBA" id="ARBA00023141"/>
    </source>
</evidence>
<dbReference type="SUPFAM" id="SSF52540">
    <property type="entry name" value="P-loop containing nucleoside triphosphate hydrolases"/>
    <property type="match status" value="1"/>
</dbReference>
<comment type="pathway">
    <text evidence="7">Metabolic intermediate biosynthesis; chorismate biosynthesis; chorismate from D-erythrose 4-phosphate and phosphoenolpyruvate: step 5/7.</text>
</comment>
<dbReference type="HAMAP" id="MF_00109">
    <property type="entry name" value="Shikimate_kinase"/>
    <property type="match status" value="1"/>
</dbReference>
<evidence type="ECO:0000256" key="3">
    <source>
        <dbReference type="ARBA" id="ARBA00022741"/>
    </source>
</evidence>
<dbReference type="GO" id="GO:0000287">
    <property type="term" value="F:magnesium ion binding"/>
    <property type="evidence" value="ECO:0007669"/>
    <property type="project" value="UniProtKB-UniRule"/>
</dbReference>
<dbReference type="EMBL" id="JACIES010000008">
    <property type="protein sequence ID" value="MBB4027205.1"/>
    <property type="molecule type" value="Genomic_DNA"/>
</dbReference>
<comment type="subcellular location">
    <subcellularLocation>
        <location evidence="7">Cytoplasm</location>
    </subcellularLocation>
</comment>
<keyword evidence="7" id="KW-0460">Magnesium</keyword>
<feature type="binding site" evidence="7">
    <location>
        <position position="17"/>
    </location>
    <ligand>
        <name>Mg(2+)</name>
        <dbReference type="ChEBI" id="CHEBI:18420"/>
    </ligand>
</feature>
<dbReference type="GO" id="GO:0008652">
    <property type="term" value="P:amino acid biosynthetic process"/>
    <property type="evidence" value="ECO:0007669"/>
    <property type="project" value="UniProtKB-KW"/>
</dbReference>
<dbReference type="PRINTS" id="PR01100">
    <property type="entry name" value="SHIKIMTKNASE"/>
</dbReference>
<keyword evidence="9" id="KW-1185">Reference proteome</keyword>
<dbReference type="EC" id="2.7.1.71" evidence="7"/>
<comment type="function">
    <text evidence="7">Catalyzes the specific phosphorylation of the 3-hydroxyl group of shikimic acid using ATP as a cosubstrate.</text>
</comment>
<feature type="binding site" evidence="7">
    <location>
        <position position="121"/>
    </location>
    <ligand>
        <name>ATP</name>
        <dbReference type="ChEBI" id="CHEBI:30616"/>
    </ligand>
</feature>
<evidence type="ECO:0000313" key="9">
    <source>
        <dbReference type="Proteomes" id="UP000546007"/>
    </source>
</evidence>
<keyword evidence="7" id="KW-0963">Cytoplasm</keyword>
<evidence type="ECO:0000256" key="2">
    <source>
        <dbReference type="ARBA" id="ARBA00022679"/>
    </source>
</evidence>
<dbReference type="InterPro" id="IPR031322">
    <property type="entry name" value="Shikimate/glucono_kinase"/>
</dbReference>
<dbReference type="Gene3D" id="3.40.50.300">
    <property type="entry name" value="P-loop containing nucleotide triphosphate hydrolases"/>
    <property type="match status" value="1"/>
</dbReference>
<comment type="catalytic activity">
    <reaction evidence="7">
        <text>shikimate + ATP = 3-phosphoshikimate + ADP + H(+)</text>
        <dbReference type="Rhea" id="RHEA:13121"/>
        <dbReference type="ChEBI" id="CHEBI:15378"/>
        <dbReference type="ChEBI" id="CHEBI:30616"/>
        <dbReference type="ChEBI" id="CHEBI:36208"/>
        <dbReference type="ChEBI" id="CHEBI:145989"/>
        <dbReference type="ChEBI" id="CHEBI:456216"/>
        <dbReference type="EC" id="2.7.1.71"/>
    </reaction>
</comment>
<keyword evidence="1 7" id="KW-0028">Amino-acid biosynthesis</keyword>
<comment type="caution">
    <text evidence="8">The sequence shown here is derived from an EMBL/GenBank/DDBJ whole genome shotgun (WGS) entry which is preliminary data.</text>
</comment>
<protein>
    <recommendedName>
        <fullName evidence="7">Shikimate kinase</fullName>
        <shortName evidence="7">SK</shortName>
        <ecNumber evidence="7">2.7.1.71</ecNumber>
    </recommendedName>
</protein>
<dbReference type="AlphaFoldDB" id="A0A7W6HYC2"/>
<keyword evidence="5 7" id="KW-0067">ATP-binding</keyword>
<keyword evidence="3 7" id="KW-0547">Nucleotide-binding</keyword>
<comment type="cofactor">
    <cofactor evidence="7">
        <name>Mg(2+)</name>
        <dbReference type="ChEBI" id="CHEBI:18420"/>
    </cofactor>
    <text evidence="7">Binds 1 Mg(2+) ion per subunit.</text>
</comment>
<keyword evidence="7" id="KW-0479">Metal-binding</keyword>
<dbReference type="UniPathway" id="UPA00053">
    <property type="reaction ID" value="UER00088"/>
</dbReference>
<evidence type="ECO:0000256" key="1">
    <source>
        <dbReference type="ARBA" id="ARBA00022605"/>
    </source>
</evidence>
<dbReference type="GO" id="GO:0004765">
    <property type="term" value="F:shikimate kinase activity"/>
    <property type="evidence" value="ECO:0007669"/>
    <property type="project" value="UniProtKB-UniRule"/>
</dbReference>
<dbReference type="GO" id="GO:0009073">
    <property type="term" value="P:aromatic amino acid family biosynthetic process"/>
    <property type="evidence" value="ECO:0007669"/>
    <property type="project" value="UniProtKB-KW"/>
</dbReference>
<feature type="binding site" evidence="7">
    <location>
        <position position="35"/>
    </location>
    <ligand>
        <name>substrate</name>
    </ligand>
</feature>
<feature type="binding site" evidence="7">
    <location>
        <position position="59"/>
    </location>
    <ligand>
        <name>substrate</name>
    </ligand>
</feature>
<gene>
    <name evidence="7" type="primary">aroK</name>
    <name evidence="8" type="ORF">GGR14_003015</name>
</gene>
<sequence length="154" mass="17923">MKSMKYFIVGYMASGKSTFGKELAKDKGLPFLDLDESVESREGRSISEIFAKEGEEYFRKREREILHEICNETDEFVLATGGGTPCFFDNMDYMNQEGTTVFLNTSSLVIVDRLKRQRSNRPLLAMYSDNELEFFVREHLESRLPFYLKAKEQI</sequence>
<evidence type="ECO:0000313" key="8">
    <source>
        <dbReference type="EMBL" id="MBB4027205.1"/>
    </source>
</evidence>
<keyword evidence="4 7" id="KW-0418">Kinase</keyword>
<comment type="caution">
    <text evidence="7">Lacks conserved residue(s) required for the propagation of feature annotation.</text>
</comment>
<evidence type="ECO:0000256" key="5">
    <source>
        <dbReference type="ARBA" id="ARBA00022840"/>
    </source>
</evidence>
<dbReference type="GO" id="GO:0005524">
    <property type="term" value="F:ATP binding"/>
    <property type="evidence" value="ECO:0007669"/>
    <property type="project" value="UniProtKB-UniRule"/>
</dbReference>